<gene>
    <name evidence="3" type="ORF">Helico5904_0190</name>
</gene>
<dbReference type="PANTHER" id="PTHR30041:SF8">
    <property type="entry name" value="PROTEIN YFFB"/>
    <property type="match status" value="1"/>
</dbReference>
<evidence type="ECO:0000256" key="1">
    <source>
        <dbReference type="ARBA" id="ARBA00007198"/>
    </source>
</evidence>
<proteinExistence type="inferred from homology"/>
<dbReference type="EMBL" id="MN577569">
    <property type="protein sequence ID" value="QGT50347.1"/>
    <property type="molecule type" value="Genomic_DNA"/>
</dbReference>
<dbReference type="SUPFAM" id="SSF52833">
    <property type="entry name" value="Thioredoxin-like"/>
    <property type="match status" value="1"/>
</dbReference>
<name>A0A650EKQ4_9HELI</name>
<evidence type="ECO:0000313" key="3">
    <source>
        <dbReference type="EMBL" id="QGT50347.1"/>
    </source>
</evidence>
<sequence length="124" mass="14219">MGVPLLYGIKTCGSVKKAIKLLDSHQIVYDFIDLKIHTPSLKDIEIWATQKGIQTILNTKGMTYKNLKKDNQLPQNDTLEENIALLHRVPMLLKRPIISYKEMLVVGFDEDTLMDFVQYVKGNQ</sequence>
<dbReference type="CDD" id="cd02977">
    <property type="entry name" value="ArsC_family"/>
    <property type="match status" value="1"/>
</dbReference>
<dbReference type="Gene3D" id="3.40.30.10">
    <property type="entry name" value="Glutaredoxin"/>
    <property type="match status" value="1"/>
</dbReference>
<organism evidence="3">
    <name type="scientific">uncultured Helicobacter sp</name>
    <dbReference type="NCBI Taxonomy" id="175537"/>
    <lineage>
        <taxon>Bacteria</taxon>
        <taxon>Pseudomonadati</taxon>
        <taxon>Campylobacterota</taxon>
        <taxon>Epsilonproteobacteria</taxon>
        <taxon>Campylobacterales</taxon>
        <taxon>Helicobacteraceae</taxon>
        <taxon>Helicobacter</taxon>
        <taxon>environmental samples</taxon>
    </lineage>
</organism>
<accession>A0A650EKQ4</accession>
<dbReference type="PROSITE" id="PS51353">
    <property type="entry name" value="ARSC"/>
    <property type="match status" value="1"/>
</dbReference>
<dbReference type="AlphaFoldDB" id="A0A650EKQ4"/>
<reference evidence="3" key="1">
    <citation type="journal article" date="2020" name="J. ISSAAS">
        <title>Lactobacilli and other gastrointestinal microbiota of Peromyscus leucopus, reservoir host for agents of Lyme disease and other zoonoses in North America.</title>
        <authorList>
            <person name="Milovic A."/>
            <person name="Bassam K."/>
            <person name="Shao H."/>
            <person name="Chatzistamou I."/>
            <person name="Tufts D.M."/>
            <person name="Diuk-Wasser M."/>
            <person name="Barbour A.G."/>
        </authorList>
    </citation>
    <scope>NUCLEOTIDE SEQUENCE</scope>
    <source>
        <strain evidence="3">LL4</strain>
    </source>
</reference>
<dbReference type="InterPro" id="IPR006504">
    <property type="entry name" value="Tscrpt_reg_Spx/MgsR"/>
</dbReference>
<dbReference type="Pfam" id="PF03960">
    <property type="entry name" value="ArsC"/>
    <property type="match status" value="1"/>
</dbReference>
<evidence type="ECO:0008006" key="4">
    <source>
        <dbReference type="Google" id="ProtNLM"/>
    </source>
</evidence>
<dbReference type="InterPro" id="IPR006660">
    <property type="entry name" value="Arsenate_reductase-like"/>
</dbReference>
<comment type="similarity">
    <text evidence="1 2">Belongs to the ArsC family.</text>
</comment>
<dbReference type="InterPro" id="IPR036249">
    <property type="entry name" value="Thioredoxin-like_sf"/>
</dbReference>
<protein>
    <recommendedName>
        <fullName evidence="4">Arsenate reductase</fullName>
    </recommendedName>
</protein>
<dbReference type="PANTHER" id="PTHR30041">
    <property type="entry name" value="ARSENATE REDUCTASE"/>
    <property type="match status" value="1"/>
</dbReference>
<evidence type="ECO:0000256" key="2">
    <source>
        <dbReference type="PROSITE-ProRule" id="PRU01282"/>
    </source>
</evidence>
<dbReference type="NCBIfam" id="TIGR01617">
    <property type="entry name" value="arsC_related"/>
    <property type="match status" value="1"/>
</dbReference>